<dbReference type="EMBL" id="UOGE01000072">
    <property type="protein sequence ID" value="VAX22107.1"/>
    <property type="molecule type" value="Genomic_DNA"/>
</dbReference>
<proteinExistence type="predicted"/>
<organism evidence="1">
    <name type="scientific">hydrothermal vent metagenome</name>
    <dbReference type="NCBI Taxonomy" id="652676"/>
    <lineage>
        <taxon>unclassified sequences</taxon>
        <taxon>metagenomes</taxon>
        <taxon>ecological metagenomes</taxon>
    </lineage>
</organism>
<sequence>MWLLWPTTASSPAGKREWFKKDIDSLGDEAFFAMWNVHQKITWRKDNYIISLEVEKGKPTPESAYESACTNEQIEKLARIVDSRL</sequence>
<protein>
    <submittedName>
        <fullName evidence="1">Uncharacterized protein</fullName>
    </submittedName>
</protein>
<gene>
    <name evidence="1" type="ORF">MNBD_NITROSPINAE02-702</name>
</gene>
<reference evidence="1" key="1">
    <citation type="submission" date="2018-06" db="EMBL/GenBank/DDBJ databases">
        <authorList>
            <person name="Zhirakovskaya E."/>
        </authorList>
    </citation>
    <scope>NUCLEOTIDE SEQUENCE</scope>
</reference>
<evidence type="ECO:0000313" key="1">
    <source>
        <dbReference type="EMBL" id="VAX22107.1"/>
    </source>
</evidence>
<accession>A0A3B1CZZ1</accession>
<name>A0A3B1CZZ1_9ZZZZ</name>
<dbReference type="AlphaFoldDB" id="A0A3B1CZZ1"/>